<accession>A0A9J6P2L9</accession>
<evidence type="ECO:0000313" key="3">
    <source>
        <dbReference type="EMBL" id="MCM1991010.1"/>
    </source>
</evidence>
<name>A0A9J6P2L9_9CLOT</name>
<comment type="caution">
    <text evidence="2">Once thought to be involved in copper homeostasis, experiments in E.coli have shown this is not the case.</text>
</comment>
<comment type="caution">
    <text evidence="3">The sequence shown here is derived from an EMBL/GenBank/DDBJ whole genome shotgun (WGS) entry which is preliminary data.</text>
</comment>
<dbReference type="GO" id="GO:0005737">
    <property type="term" value="C:cytoplasm"/>
    <property type="evidence" value="ECO:0007669"/>
    <property type="project" value="UniProtKB-SubCell"/>
</dbReference>
<dbReference type="PANTHER" id="PTHR12598">
    <property type="entry name" value="COPPER HOMEOSTASIS PROTEIN CUTC"/>
    <property type="match status" value="1"/>
</dbReference>
<comment type="similarity">
    <text evidence="1 2">Belongs to the CutC family.</text>
</comment>
<evidence type="ECO:0000256" key="2">
    <source>
        <dbReference type="HAMAP-Rule" id="MF_00795"/>
    </source>
</evidence>
<dbReference type="InterPro" id="IPR036822">
    <property type="entry name" value="CutC-like_dom_sf"/>
</dbReference>
<keyword evidence="4" id="KW-1185">Reference proteome</keyword>
<dbReference type="Proteomes" id="UP001056429">
    <property type="component" value="Unassembled WGS sequence"/>
</dbReference>
<reference evidence="3" key="1">
    <citation type="journal article" date="2021" name="mSystems">
        <title>Bacteria and Archaea Synergistically Convert Glycine Betaine to Biogenic Methane in the Formosa Cold Seep of the South China Sea.</title>
        <authorList>
            <person name="Li L."/>
            <person name="Zhang W."/>
            <person name="Zhang S."/>
            <person name="Song L."/>
            <person name="Sun Q."/>
            <person name="Zhang H."/>
            <person name="Xiang H."/>
            <person name="Dong X."/>
        </authorList>
    </citation>
    <scope>NUCLEOTIDE SEQUENCE</scope>
    <source>
        <strain evidence="3">ZWT</strain>
    </source>
</reference>
<protein>
    <recommendedName>
        <fullName evidence="2">PF03932 family protein CutC</fullName>
    </recommendedName>
</protein>
<keyword evidence="2" id="KW-0963">Cytoplasm</keyword>
<evidence type="ECO:0000313" key="4">
    <source>
        <dbReference type="Proteomes" id="UP001056429"/>
    </source>
</evidence>
<proteinExistence type="inferred from homology"/>
<dbReference type="FunFam" id="3.20.20.380:FF:000001">
    <property type="entry name" value="Copper homeostasis protein CutC"/>
    <property type="match status" value="1"/>
</dbReference>
<gene>
    <name evidence="2" type="primary">cutC</name>
    <name evidence="3" type="ORF">KDK92_14860</name>
</gene>
<evidence type="ECO:0000256" key="1">
    <source>
        <dbReference type="ARBA" id="ARBA00007768"/>
    </source>
</evidence>
<dbReference type="Gene3D" id="3.20.20.380">
    <property type="entry name" value="Copper homeostasis (CutC) domain"/>
    <property type="match status" value="1"/>
</dbReference>
<comment type="subcellular location">
    <subcellularLocation>
        <location evidence="2">Cytoplasm</location>
    </subcellularLocation>
</comment>
<dbReference type="RefSeq" id="WP_250860120.1">
    <property type="nucleotide sequence ID" value="NZ_JAGSOJ010000003.1"/>
</dbReference>
<dbReference type="HAMAP" id="MF_00795">
    <property type="entry name" value="CutC"/>
    <property type="match status" value="1"/>
</dbReference>
<dbReference type="GO" id="GO:0005507">
    <property type="term" value="F:copper ion binding"/>
    <property type="evidence" value="ECO:0007669"/>
    <property type="project" value="TreeGrafter"/>
</dbReference>
<dbReference type="EMBL" id="JAGSOJ010000003">
    <property type="protein sequence ID" value="MCM1991010.1"/>
    <property type="molecule type" value="Genomic_DNA"/>
</dbReference>
<dbReference type="InterPro" id="IPR005627">
    <property type="entry name" value="CutC-like"/>
</dbReference>
<dbReference type="PANTHER" id="PTHR12598:SF0">
    <property type="entry name" value="COPPER HOMEOSTASIS PROTEIN CUTC HOMOLOG"/>
    <property type="match status" value="1"/>
</dbReference>
<dbReference type="Pfam" id="PF03932">
    <property type="entry name" value="CutC"/>
    <property type="match status" value="1"/>
</dbReference>
<dbReference type="SUPFAM" id="SSF110395">
    <property type="entry name" value="CutC-like"/>
    <property type="match status" value="1"/>
</dbReference>
<reference evidence="3" key="2">
    <citation type="submission" date="2021-04" db="EMBL/GenBank/DDBJ databases">
        <authorList>
            <person name="Dong X."/>
        </authorList>
    </citation>
    <scope>NUCLEOTIDE SEQUENCE</scope>
    <source>
        <strain evidence="3">ZWT</strain>
    </source>
</reference>
<organism evidence="3 4">
    <name type="scientific">Oceanirhabdus seepicola</name>
    <dbReference type="NCBI Taxonomy" id="2828781"/>
    <lineage>
        <taxon>Bacteria</taxon>
        <taxon>Bacillati</taxon>
        <taxon>Bacillota</taxon>
        <taxon>Clostridia</taxon>
        <taxon>Eubacteriales</taxon>
        <taxon>Clostridiaceae</taxon>
        <taxon>Oceanirhabdus</taxon>
    </lineage>
</organism>
<sequence>MIKIMGHMKLEICTDSMASAIIAEKGGANRIELCSGLVIGGLTPSYSLIEMCKNNLNIDINVLIRPRAGDFLYDEYEIETMIKDIEVCRKLGVNGIVVGVLDKNGKIDTELMRRLIASACKMEITFHRAIDMCDNLEAAIKELILLNVDRILTSGGEKNSMDGVKSIRRLVDISRGEIEVMAGGGIGAHNIKEIIKETGCHSIHMSAKECIQSDMIYRKKSVAMGIPGIMSEYEIYRSNLEEIKKTLSIVRELKEW</sequence>
<dbReference type="AlphaFoldDB" id="A0A9J6P2L9"/>